<sequence>MDSDEPIICGHLILHPNKKSKKPHLRYCKLFKASKCGIERLEMYENQKSSDEGKIIPLNNCIKIKEVTPGQCFFKIFTKTETYEFDAMTQEDKSSWIKQIQYVAFPDDSSKITTIEEDNELYCPSGEGIFSVKVLSTKASVKCEIANENCILMLTPYELELKNLLGEVLYTWPYRYIRKYGFKNGNFTFEAGRKCISGEGTFLLEHPNKDEIFRSVALKMKSMKQTMTEPGLSPISADSDFLTGISKKARSRDPVSLSTASSINLTDTMLENRVIPSKPPRKVKESKPVPDNIPDYEPIDRYDEVECRNYAWRTMGVDDVNHSEKEELYTTWYKHKKSKSVSTSSINTVGPKIVTQKPTEINSYNTLQFFGSNTKLNSSYNQVNPPPIPPVSEPISFNDYDEVETCLQGVRVADDSYLGYALVRKDSTSKSTLPVFNVQPQNSKLNTQRDINHKIYNNEPYAVISKSKNV</sequence>
<dbReference type="SMART" id="SM00233">
    <property type="entry name" value="PH"/>
    <property type="match status" value="1"/>
</dbReference>
<keyword evidence="5" id="KW-1185">Reference proteome</keyword>
<dbReference type="AlphaFoldDB" id="A0A9P0AXV1"/>
<feature type="domain" description="PH" evidence="2">
    <location>
        <begin position="6"/>
        <end position="107"/>
    </location>
</feature>
<dbReference type="SMART" id="SM01244">
    <property type="entry name" value="IRS"/>
    <property type="match status" value="1"/>
</dbReference>
<evidence type="ECO:0008006" key="6">
    <source>
        <dbReference type="Google" id="ProtNLM"/>
    </source>
</evidence>
<dbReference type="InterPro" id="IPR011993">
    <property type="entry name" value="PH-like_dom_sf"/>
</dbReference>
<evidence type="ECO:0000256" key="1">
    <source>
        <dbReference type="SAM" id="MobiDB-lite"/>
    </source>
</evidence>
<evidence type="ECO:0000259" key="3">
    <source>
        <dbReference type="SMART" id="SM00310"/>
    </source>
</evidence>
<dbReference type="InterPro" id="IPR002404">
    <property type="entry name" value="IRS_PTB"/>
</dbReference>
<dbReference type="Gene3D" id="2.30.29.30">
    <property type="entry name" value="Pleckstrin-homology domain (PH domain)/Phosphotyrosine-binding domain (PTB)"/>
    <property type="match status" value="2"/>
</dbReference>
<accession>A0A9P0AXV1</accession>
<dbReference type="EMBL" id="OV121134">
    <property type="protein sequence ID" value="CAH0552869.1"/>
    <property type="molecule type" value="Genomic_DNA"/>
</dbReference>
<organism evidence="4 5">
    <name type="scientific">Brassicogethes aeneus</name>
    <name type="common">Rape pollen beetle</name>
    <name type="synonym">Meligethes aeneus</name>
    <dbReference type="NCBI Taxonomy" id="1431903"/>
    <lineage>
        <taxon>Eukaryota</taxon>
        <taxon>Metazoa</taxon>
        <taxon>Ecdysozoa</taxon>
        <taxon>Arthropoda</taxon>
        <taxon>Hexapoda</taxon>
        <taxon>Insecta</taxon>
        <taxon>Pterygota</taxon>
        <taxon>Neoptera</taxon>
        <taxon>Endopterygota</taxon>
        <taxon>Coleoptera</taxon>
        <taxon>Polyphaga</taxon>
        <taxon>Cucujiformia</taxon>
        <taxon>Nitidulidae</taxon>
        <taxon>Meligethinae</taxon>
        <taxon>Brassicogethes</taxon>
    </lineage>
</organism>
<dbReference type="SUPFAM" id="SSF50729">
    <property type="entry name" value="PH domain-like"/>
    <property type="match status" value="2"/>
</dbReference>
<dbReference type="GO" id="GO:0007169">
    <property type="term" value="P:cell surface receptor protein tyrosine kinase signaling pathway"/>
    <property type="evidence" value="ECO:0007669"/>
    <property type="project" value="TreeGrafter"/>
</dbReference>
<dbReference type="GO" id="GO:0005737">
    <property type="term" value="C:cytoplasm"/>
    <property type="evidence" value="ECO:0007669"/>
    <property type="project" value="TreeGrafter"/>
</dbReference>
<evidence type="ECO:0000313" key="4">
    <source>
        <dbReference type="EMBL" id="CAH0552869.1"/>
    </source>
</evidence>
<feature type="domain" description="IRS-type PTB" evidence="3">
    <location>
        <begin position="127"/>
        <end position="225"/>
    </location>
</feature>
<dbReference type="Pfam" id="PF00169">
    <property type="entry name" value="PH"/>
    <property type="match status" value="1"/>
</dbReference>
<dbReference type="InterPro" id="IPR050996">
    <property type="entry name" value="Docking_Protein_DOK"/>
</dbReference>
<evidence type="ECO:0000259" key="2">
    <source>
        <dbReference type="SMART" id="SM00233"/>
    </source>
</evidence>
<dbReference type="PANTHER" id="PTHR21258:SF62">
    <property type="entry name" value="INSULIN RECEPTOR SUBSTRATE 1"/>
    <property type="match status" value="1"/>
</dbReference>
<dbReference type="PANTHER" id="PTHR21258">
    <property type="entry name" value="DOCKING PROTEIN RELATED"/>
    <property type="match status" value="1"/>
</dbReference>
<dbReference type="Pfam" id="PF02174">
    <property type="entry name" value="IRS"/>
    <property type="match status" value="1"/>
</dbReference>
<reference evidence="4" key="1">
    <citation type="submission" date="2021-12" db="EMBL/GenBank/DDBJ databases">
        <authorList>
            <person name="King R."/>
        </authorList>
    </citation>
    <scope>NUCLEOTIDE SEQUENCE</scope>
</reference>
<dbReference type="CDD" id="cd00821">
    <property type="entry name" value="PH"/>
    <property type="match status" value="1"/>
</dbReference>
<dbReference type="SMART" id="SM00310">
    <property type="entry name" value="PTBI"/>
    <property type="match status" value="1"/>
</dbReference>
<feature type="region of interest" description="Disordered" evidence="1">
    <location>
        <begin position="276"/>
        <end position="297"/>
    </location>
</feature>
<dbReference type="OrthoDB" id="6243387at2759"/>
<name>A0A9P0AXV1_BRAAE</name>
<dbReference type="Proteomes" id="UP001154078">
    <property type="component" value="Chromosome 3"/>
</dbReference>
<proteinExistence type="predicted"/>
<evidence type="ECO:0000313" key="5">
    <source>
        <dbReference type="Proteomes" id="UP001154078"/>
    </source>
</evidence>
<gene>
    <name evidence="4" type="ORF">MELIAE_LOCUS5004</name>
</gene>
<dbReference type="InterPro" id="IPR001849">
    <property type="entry name" value="PH_domain"/>
</dbReference>
<dbReference type="GO" id="GO:0007265">
    <property type="term" value="P:Ras protein signal transduction"/>
    <property type="evidence" value="ECO:0007669"/>
    <property type="project" value="TreeGrafter"/>
</dbReference>
<dbReference type="GO" id="GO:0043410">
    <property type="term" value="P:positive regulation of MAPK cascade"/>
    <property type="evidence" value="ECO:0007669"/>
    <property type="project" value="TreeGrafter"/>
</dbReference>
<protein>
    <recommendedName>
        <fullName evidence="6">Insulin receptor substrate 1</fullName>
    </recommendedName>
</protein>